<keyword evidence="2" id="KW-1185">Reference proteome</keyword>
<dbReference type="Proteomes" id="UP000583266">
    <property type="component" value="Unassembled WGS sequence"/>
</dbReference>
<reference evidence="1 2" key="1">
    <citation type="submission" date="2020-04" db="EMBL/GenBank/DDBJ databases">
        <title>Chitinophaga sp. G-6-1-13 sp. nov., isolated from soil.</title>
        <authorList>
            <person name="Dahal R.H."/>
            <person name="Chaudhary D.K."/>
        </authorList>
    </citation>
    <scope>NUCLEOTIDE SEQUENCE [LARGE SCALE GENOMIC DNA]</scope>
    <source>
        <strain evidence="1 2">G-6-1-13</strain>
    </source>
</reference>
<name>A0A848GFN9_9BACT</name>
<accession>A0A848GFN9</accession>
<gene>
    <name evidence="1" type="ORF">HHL17_03465</name>
</gene>
<sequence length="87" mass="9865">MARRLNKKNSQYGHPAAKTISLKCCTTSKVYRKVELFLISPINIGQNTPLGKRELSGGSFLQASGEKLRKSGFVFSHLVIWIFKYFK</sequence>
<dbReference type="EMBL" id="JABBGC010000001">
    <property type="protein sequence ID" value="NML36249.1"/>
    <property type="molecule type" value="Genomic_DNA"/>
</dbReference>
<protein>
    <submittedName>
        <fullName evidence="1">Uncharacterized protein</fullName>
    </submittedName>
</protein>
<evidence type="ECO:0000313" key="2">
    <source>
        <dbReference type="Proteomes" id="UP000583266"/>
    </source>
</evidence>
<proteinExistence type="predicted"/>
<organism evidence="1 2">
    <name type="scientific">Chitinophaga fulva</name>
    <dbReference type="NCBI Taxonomy" id="2728842"/>
    <lineage>
        <taxon>Bacteria</taxon>
        <taxon>Pseudomonadati</taxon>
        <taxon>Bacteroidota</taxon>
        <taxon>Chitinophagia</taxon>
        <taxon>Chitinophagales</taxon>
        <taxon>Chitinophagaceae</taxon>
        <taxon>Chitinophaga</taxon>
    </lineage>
</organism>
<comment type="caution">
    <text evidence="1">The sequence shown here is derived from an EMBL/GenBank/DDBJ whole genome shotgun (WGS) entry which is preliminary data.</text>
</comment>
<dbReference type="RefSeq" id="WP_169223392.1">
    <property type="nucleotide sequence ID" value="NZ_JABBGC010000001.1"/>
</dbReference>
<dbReference type="AlphaFoldDB" id="A0A848GFN9"/>
<evidence type="ECO:0000313" key="1">
    <source>
        <dbReference type="EMBL" id="NML36249.1"/>
    </source>
</evidence>